<organism evidence="1 2">
    <name type="scientific">Alloprevotella tannerae ATCC 51259</name>
    <dbReference type="NCBI Taxonomy" id="626522"/>
    <lineage>
        <taxon>Bacteria</taxon>
        <taxon>Pseudomonadati</taxon>
        <taxon>Bacteroidota</taxon>
        <taxon>Bacteroidia</taxon>
        <taxon>Bacteroidales</taxon>
        <taxon>Prevotellaceae</taxon>
        <taxon>Alloprevotella</taxon>
    </lineage>
</organism>
<sequence>MRELETAVFLENHTAYFATIKTFAAFIFRKNTIYQDKRKESKQFVWRRSPYAHL</sequence>
<evidence type="ECO:0000313" key="1">
    <source>
        <dbReference type="EMBL" id="EEX72394.1"/>
    </source>
</evidence>
<reference evidence="1" key="1">
    <citation type="submission" date="2009-09" db="EMBL/GenBank/DDBJ databases">
        <authorList>
            <person name="Weinstock G."/>
            <person name="Sodergren E."/>
            <person name="Clifton S."/>
            <person name="Fulton L."/>
            <person name="Fulton B."/>
            <person name="Courtney L."/>
            <person name="Fronick C."/>
            <person name="Harrison M."/>
            <person name="Strong C."/>
            <person name="Farmer C."/>
            <person name="Delahaunty K."/>
            <person name="Markovic C."/>
            <person name="Hall O."/>
            <person name="Minx P."/>
            <person name="Tomlinson C."/>
            <person name="Mitreva M."/>
            <person name="Nelson J."/>
            <person name="Hou S."/>
            <person name="Wollam A."/>
            <person name="Pepin K.H."/>
            <person name="Johnson M."/>
            <person name="Bhonagiri V."/>
            <person name="Nash W.E."/>
            <person name="Warren W."/>
            <person name="Chinwalla A."/>
            <person name="Mardis E.R."/>
            <person name="Wilson R.K."/>
        </authorList>
    </citation>
    <scope>NUCLEOTIDE SEQUENCE [LARGE SCALE GENOMIC DNA]</scope>
    <source>
        <strain evidence="1">ATCC 51259</strain>
    </source>
</reference>
<dbReference type="Proteomes" id="UP000003460">
    <property type="component" value="Unassembled WGS sequence"/>
</dbReference>
<comment type="caution">
    <text evidence="1">The sequence shown here is derived from an EMBL/GenBank/DDBJ whole genome shotgun (WGS) entry which is preliminary data.</text>
</comment>
<evidence type="ECO:0000313" key="2">
    <source>
        <dbReference type="Proteomes" id="UP000003460"/>
    </source>
</evidence>
<dbReference type="AlphaFoldDB" id="C9LF75"/>
<dbReference type="EMBL" id="ACIJ02000016">
    <property type="protein sequence ID" value="EEX72394.1"/>
    <property type="molecule type" value="Genomic_DNA"/>
</dbReference>
<dbReference type="HOGENOM" id="CLU_3046674_0_0_10"/>
<protein>
    <submittedName>
        <fullName evidence="1">Uncharacterized protein</fullName>
    </submittedName>
</protein>
<keyword evidence="2" id="KW-1185">Reference proteome</keyword>
<dbReference type="STRING" id="626522.GCWU000325_00857"/>
<name>C9LF75_9BACT</name>
<accession>C9LF75</accession>
<gene>
    <name evidence="1" type="ORF">GCWU000325_00857</name>
</gene>
<proteinExistence type="predicted"/>